<organism evidence="1 2">
    <name type="scientific">Clostridium tetani</name>
    <dbReference type="NCBI Taxonomy" id="1513"/>
    <lineage>
        <taxon>Bacteria</taxon>
        <taxon>Bacillati</taxon>
        <taxon>Bacillota</taxon>
        <taxon>Clostridia</taxon>
        <taxon>Eubacteriales</taxon>
        <taxon>Clostridiaceae</taxon>
        <taxon>Clostridium</taxon>
    </lineage>
</organism>
<evidence type="ECO:0000313" key="2">
    <source>
        <dbReference type="Proteomes" id="UP001321763"/>
    </source>
</evidence>
<dbReference type="InterPro" id="IPR013324">
    <property type="entry name" value="RNA_pol_sigma_r3/r4-like"/>
</dbReference>
<proteinExistence type="predicted"/>
<accession>A0ABC8EHL1</accession>
<dbReference type="NCBIfam" id="TIGR01636">
    <property type="entry name" value="phage_rinA"/>
    <property type="match status" value="1"/>
</dbReference>
<dbReference type="SUPFAM" id="SSF88659">
    <property type="entry name" value="Sigma3 and sigma4 domains of RNA polymerase sigma factors"/>
    <property type="match status" value="1"/>
</dbReference>
<protein>
    <recommendedName>
        <fullName evidence="3">Transcriptional regulator</fullName>
    </recommendedName>
</protein>
<name>A0ABC8EHL1_CLOTA</name>
<dbReference type="InterPro" id="IPR006523">
    <property type="entry name" value="RinA"/>
</dbReference>
<dbReference type="Proteomes" id="UP001321763">
    <property type="component" value="Plasmid pKHSU-234311-028-2"/>
</dbReference>
<reference evidence="1 2" key="1">
    <citation type="submission" date="2022-09" db="EMBL/GenBank/DDBJ databases">
        <title>complete genome sequences of Clostridium tetani str. KHSU-234311-028 isolated from soil.</title>
        <authorList>
            <person name="Sekizuka T."/>
            <person name="Shitada C."/>
            <person name="Takahashi M."/>
            <person name="Kuroda M."/>
        </authorList>
    </citation>
    <scope>NUCLEOTIDE SEQUENCE [LARGE SCALE GENOMIC DNA]</scope>
    <source>
        <strain evidence="1 2">KHSU-234311-028</strain>
        <plasmid evidence="1 2">pKHSU-234311-028-2</plasmid>
    </source>
</reference>
<dbReference type="RefSeq" id="WP_317725129.1">
    <property type="nucleotide sequence ID" value="NZ_AP026820.1"/>
</dbReference>
<dbReference type="EMBL" id="AP026820">
    <property type="protein sequence ID" value="BDR82536.1"/>
    <property type="molecule type" value="Genomic_DNA"/>
</dbReference>
<evidence type="ECO:0000313" key="1">
    <source>
        <dbReference type="EMBL" id="BDR82536.1"/>
    </source>
</evidence>
<sequence length="147" mass="17592">MTKEQQIKEIEKWLTHYKVIKAGIENLKEEYKLIEDCGRGIDTSHEATSKTYKFNSEVENIAIKLCLMEKRIKHMENKINKINKALEALSDLEREIIEEKYIENKYYYQFTYKLYKSERQCKRIRKEALEKMSIAIWGELDVTAMSL</sequence>
<keyword evidence="1" id="KW-0614">Plasmid</keyword>
<geneLocation type="plasmid" evidence="1 2">
    <name>pKHSU-234311-028-2</name>
</geneLocation>
<dbReference type="AlphaFoldDB" id="A0ABC8EHL1"/>
<gene>
    <name evidence="1" type="ORF">K234311028_p20190</name>
</gene>
<evidence type="ECO:0008006" key="3">
    <source>
        <dbReference type="Google" id="ProtNLM"/>
    </source>
</evidence>